<keyword evidence="3" id="KW-1185">Reference proteome</keyword>
<evidence type="ECO:0000313" key="2">
    <source>
        <dbReference type="EMBL" id="GAA3754152.1"/>
    </source>
</evidence>
<feature type="region of interest" description="Disordered" evidence="1">
    <location>
        <begin position="123"/>
        <end position="143"/>
    </location>
</feature>
<accession>A0ABP7G3V2</accession>
<proteinExistence type="predicted"/>
<name>A0ABP7G3V2_9MICO</name>
<feature type="compositionally biased region" description="Low complexity" evidence="1">
    <location>
        <begin position="128"/>
        <end position="143"/>
    </location>
</feature>
<sequence>MRDERVEFVLVLAPGDVVDARDDQARIRLPERLGCEAEMLERAGPEVLHEHIRIVDQAVRGRQIRRILEVQRDQALAPGLDRPPQQSSVVRNDLLDCLPRSAAAVGHSDATGGRLIGVLPAGVGPRVSSSHSMRPARSSTPPR</sequence>
<gene>
    <name evidence="2" type="ORF">GCM10022240_03840</name>
</gene>
<reference evidence="3" key="1">
    <citation type="journal article" date="2019" name="Int. J. Syst. Evol. Microbiol.">
        <title>The Global Catalogue of Microorganisms (GCM) 10K type strain sequencing project: providing services to taxonomists for standard genome sequencing and annotation.</title>
        <authorList>
            <consortium name="The Broad Institute Genomics Platform"/>
            <consortium name="The Broad Institute Genome Sequencing Center for Infectious Disease"/>
            <person name="Wu L."/>
            <person name="Ma J."/>
        </authorList>
    </citation>
    <scope>NUCLEOTIDE SEQUENCE [LARGE SCALE GENOMIC DNA]</scope>
    <source>
        <strain evidence="3">JCM 16950</strain>
    </source>
</reference>
<protein>
    <submittedName>
        <fullName evidence="2">Uncharacterized protein</fullName>
    </submittedName>
</protein>
<evidence type="ECO:0000256" key="1">
    <source>
        <dbReference type="SAM" id="MobiDB-lite"/>
    </source>
</evidence>
<dbReference type="Proteomes" id="UP001500540">
    <property type="component" value="Unassembled WGS sequence"/>
</dbReference>
<organism evidence="2 3">
    <name type="scientific">Microbacterium kribbense</name>
    <dbReference type="NCBI Taxonomy" id="433645"/>
    <lineage>
        <taxon>Bacteria</taxon>
        <taxon>Bacillati</taxon>
        <taxon>Actinomycetota</taxon>
        <taxon>Actinomycetes</taxon>
        <taxon>Micrococcales</taxon>
        <taxon>Microbacteriaceae</taxon>
        <taxon>Microbacterium</taxon>
    </lineage>
</organism>
<evidence type="ECO:0000313" key="3">
    <source>
        <dbReference type="Proteomes" id="UP001500540"/>
    </source>
</evidence>
<comment type="caution">
    <text evidence="2">The sequence shown here is derived from an EMBL/GenBank/DDBJ whole genome shotgun (WGS) entry which is preliminary data.</text>
</comment>
<dbReference type="EMBL" id="BAABAF010000001">
    <property type="protein sequence ID" value="GAA3754152.1"/>
    <property type="molecule type" value="Genomic_DNA"/>
</dbReference>